<feature type="domain" description="Lipoyl-binding" evidence="9">
    <location>
        <begin position="1163"/>
        <end position="1243"/>
    </location>
</feature>
<evidence type="ECO:0000256" key="4">
    <source>
        <dbReference type="ARBA" id="ARBA00022801"/>
    </source>
</evidence>
<keyword evidence="8" id="KW-0175">Coiled coil</keyword>
<comment type="caution">
    <text evidence="12">The sequence shown here is derived from an EMBL/GenBank/DDBJ whole genome shotgun (WGS) entry which is preliminary data.</text>
</comment>
<dbReference type="InterPro" id="IPR005481">
    <property type="entry name" value="BC-like_N"/>
</dbReference>
<dbReference type="SMART" id="SM00878">
    <property type="entry name" value="Biotin_carb_C"/>
    <property type="match status" value="1"/>
</dbReference>
<dbReference type="Gene3D" id="2.40.50.100">
    <property type="match status" value="1"/>
</dbReference>
<comment type="cofactor">
    <cofactor evidence="1">
        <name>biotin</name>
        <dbReference type="ChEBI" id="CHEBI:57586"/>
    </cofactor>
</comment>
<keyword evidence="3 7" id="KW-0547">Nucleotide-binding</keyword>
<evidence type="ECO:0000313" key="13">
    <source>
        <dbReference type="Proteomes" id="UP001583177"/>
    </source>
</evidence>
<evidence type="ECO:0008006" key="14">
    <source>
        <dbReference type="Google" id="ProtNLM"/>
    </source>
</evidence>
<keyword evidence="2" id="KW-0436">Ligase</keyword>
<dbReference type="PROSITE" id="PS50975">
    <property type="entry name" value="ATP_GRASP"/>
    <property type="match status" value="1"/>
</dbReference>
<keyword evidence="4" id="KW-0378">Hydrolase</keyword>
<evidence type="ECO:0000259" key="10">
    <source>
        <dbReference type="PROSITE" id="PS50975"/>
    </source>
</evidence>
<dbReference type="PROSITE" id="PS00867">
    <property type="entry name" value="CPSASE_2"/>
    <property type="match status" value="1"/>
</dbReference>
<dbReference type="InterPro" id="IPR050856">
    <property type="entry name" value="Biotin_carboxylase_complex"/>
</dbReference>
<dbReference type="PROSITE" id="PS00188">
    <property type="entry name" value="BIOTIN"/>
    <property type="match status" value="1"/>
</dbReference>
<dbReference type="InterPro" id="IPR003778">
    <property type="entry name" value="CT_A_B"/>
</dbReference>
<evidence type="ECO:0000259" key="11">
    <source>
        <dbReference type="PROSITE" id="PS50979"/>
    </source>
</evidence>
<dbReference type="InterPro" id="IPR011764">
    <property type="entry name" value="Biotin_carboxylation_dom"/>
</dbReference>
<dbReference type="InterPro" id="IPR005482">
    <property type="entry name" value="Biotin_COase_C"/>
</dbReference>
<dbReference type="InterPro" id="IPR003833">
    <property type="entry name" value="CT_C_D"/>
</dbReference>
<feature type="coiled-coil region" evidence="8">
    <location>
        <begin position="1109"/>
        <end position="1143"/>
    </location>
</feature>
<accession>A0ABR3VVH9</accession>
<dbReference type="InterPro" id="IPR011053">
    <property type="entry name" value="Single_hybrid_motif"/>
</dbReference>
<keyword evidence="13" id="KW-1185">Reference proteome</keyword>
<evidence type="ECO:0000256" key="8">
    <source>
        <dbReference type="SAM" id="Coils"/>
    </source>
</evidence>
<feature type="domain" description="ATP-grasp" evidence="10">
    <location>
        <begin position="121"/>
        <end position="322"/>
    </location>
</feature>
<feature type="domain" description="Biotin carboxylation" evidence="11">
    <location>
        <begin position="3"/>
        <end position="462"/>
    </location>
</feature>
<dbReference type="Pfam" id="PF02785">
    <property type="entry name" value="Biotin_carb_C"/>
    <property type="match status" value="1"/>
</dbReference>
<evidence type="ECO:0000256" key="5">
    <source>
        <dbReference type="ARBA" id="ARBA00022840"/>
    </source>
</evidence>
<evidence type="ECO:0000256" key="6">
    <source>
        <dbReference type="ARBA" id="ARBA00023267"/>
    </source>
</evidence>
<dbReference type="PANTHER" id="PTHR18866:SF128">
    <property type="entry name" value="UREA AMIDOLYASE"/>
    <property type="match status" value="1"/>
</dbReference>
<protein>
    <recommendedName>
        <fullName evidence="14">Urea carboxylase</fullName>
    </recommendedName>
</protein>
<evidence type="ECO:0000256" key="7">
    <source>
        <dbReference type="PROSITE-ProRule" id="PRU00409"/>
    </source>
</evidence>
<name>A0ABR3VVH9_9PEZI</name>
<dbReference type="InterPro" id="IPR005479">
    <property type="entry name" value="CPAse_ATP-bd"/>
</dbReference>
<dbReference type="Gene3D" id="3.30.470.20">
    <property type="entry name" value="ATP-grasp fold, B domain"/>
    <property type="match status" value="1"/>
</dbReference>
<dbReference type="PROSITE" id="PS50968">
    <property type="entry name" value="BIOTINYL_LIPOYL"/>
    <property type="match status" value="1"/>
</dbReference>
<dbReference type="InterPro" id="IPR016185">
    <property type="entry name" value="PreATP-grasp_dom_sf"/>
</dbReference>
<dbReference type="Proteomes" id="UP001583177">
    <property type="component" value="Unassembled WGS sequence"/>
</dbReference>
<dbReference type="PANTHER" id="PTHR18866">
    <property type="entry name" value="CARBOXYLASE:PYRUVATE/ACETYL-COA/PROPIONYL-COA CARBOXYLASE"/>
    <property type="match status" value="1"/>
</dbReference>
<dbReference type="SUPFAM" id="SSF56059">
    <property type="entry name" value="Glutathione synthetase ATP-binding domain-like"/>
    <property type="match status" value="1"/>
</dbReference>
<dbReference type="Gene3D" id="2.40.100.10">
    <property type="entry name" value="Cyclophilin-like"/>
    <property type="match status" value="2"/>
</dbReference>
<dbReference type="PROSITE" id="PS50979">
    <property type="entry name" value="BC"/>
    <property type="match status" value="1"/>
</dbReference>
<dbReference type="CDD" id="cd06850">
    <property type="entry name" value="biotinyl_domain"/>
    <property type="match status" value="1"/>
</dbReference>
<evidence type="ECO:0000313" key="12">
    <source>
        <dbReference type="EMBL" id="KAL1846029.1"/>
    </source>
</evidence>
<gene>
    <name evidence="12" type="ORF">Daus18300_014376</name>
</gene>
<evidence type="ECO:0000256" key="3">
    <source>
        <dbReference type="ARBA" id="ARBA00022741"/>
    </source>
</evidence>
<proteinExistence type="predicted"/>
<reference evidence="12 13" key="1">
    <citation type="journal article" date="2024" name="IMA Fungus">
        <title>IMA Genome - F19 : A genome assembly and annotation guide to empower mycologists, including annotated draft genome sequences of Ceratocystis pirilliformis, Diaporthe australafricana, Fusarium ophioides, Paecilomyces lecythidis, and Sporothrix stenoceras.</title>
        <authorList>
            <person name="Aylward J."/>
            <person name="Wilson A.M."/>
            <person name="Visagie C.M."/>
            <person name="Spraker J."/>
            <person name="Barnes I."/>
            <person name="Buitendag C."/>
            <person name="Ceriani C."/>
            <person name="Del Mar Angel L."/>
            <person name="du Plessis D."/>
            <person name="Fuchs T."/>
            <person name="Gasser K."/>
            <person name="Kramer D."/>
            <person name="Li W."/>
            <person name="Munsamy K."/>
            <person name="Piso A."/>
            <person name="Price J.L."/>
            <person name="Sonnekus B."/>
            <person name="Thomas C."/>
            <person name="van der Nest A."/>
            <person name="van Dijk A."/>
            <person name="van Heerden A."/>
            <person name="van Vuuren N."/>
            <person name="Yilmaz N."/>
            <person name="Duong T.A."/>
            <person name="van der Merwe N.A."/>
            <person name="Wingfield M.J."/>
            <person name="Wingfield B.D."/>
        </authorList>
    </citation>
    <scope>NUCLEOTIDE SEQUENCE [LARGE SCALE GENOMIC DNA]</scope>
    <source>
        <strain evidence="12 13">CMW 18300</strain>
    </source>
</reference>
<evidence type="ECO:0000256" key="2">
    <source>
        <dbReference type="ARBA" id="ARBA00022598"/>
    </source>
</evidence>
<dbReference type="Pfam" id="PF00289">
    <property type="entry name" value="Biotin_carb_N"/>
    <property type="match status" value="1"/>
</dbReference>
<dbReference type="EMBL" id="JAWRVE010000282">
    <property type="protein sequence ID" value="KAL1846029.1"/>
    <property type="molecule type" value="Genomic_DNA"/>
</dbReference>
<evidence type="ECO:0000259" key="9">
    <source>
        <dbReference type="PROSITE" id="PS50968"/>
    </source>
</evidence>
<dbReference type="SUPFAM" id="SSF51230">
    <property type="entry name" value="Single hybrid motif"/>
    <property type="match status" value="1"/>
</dbReference>
<dbReference type="PROSITE" id="PS00866">
    <property type="entry name" value="CPSASE_1"/>
    <property type="match status" value="1"/>
</dbReference>
<dbReference type="SMART" id="SM00796">
    <property type="entry name" value="AHS1"/>
    <property type="match status" value="1"/>
</dbReference>
<dbReference type="SUPFAM" id="SSF160467">
    <property type="entry name" value="PH0987 N-terminal domain-like"/>
    <property type="match status" value="1"/>
</dbReference>
<dbReference type="SMART" id="SM00797">
    <property type="entry name" value="AHS2"/>
    <property type="match status" value="1"/>
</dbReference>
<sequence>MEHLKTLLIANRGEIAGRIIKTARLLGIKTIAIYTEPDSASQHVAEADISVLLDGDATRAYLDGDHIIKIGKDSGAQAIIPGYGFLSENADFARSVAAAGLHFVGPSPESIEQFGLKHKARELALAADVPVVPGTQGLLDNADDAVRAAGELGYPVMLKSTAGGGGMGLQTCGDESELRNAFQTVQSRGAALFKNAGVFLEKYYPAAHHIEVQVFGNGQGKVATLGERECSIQRRHQKVIEECPSPFVAQKRPELRKKLCAAAMSLAESVKYSSAGTLEFLVDDESGAFFFLEMNTRLQVEHGVTEMAYGVDLVELMLRQADAQLVGKGGLETAELEDISRSCQEPKGHALEVRVYAENPARDYAPSPGLLQQVIFHELPGTRVDGWVRAGITISPNYDPLLAKVLHHAQSRAQAVEGLKTVLSKSSICGPPTNLDFLLAILSSPNFESGNTTTQFLSSFVFRPSAIDVLAGGSYTLVEDYPGRPTIGRGFGHGGPMDPISFQIANALVGNPLGKEGLEVTLTGPDLKFLGDAVVSLTGAAISATLDGKEFPMWRRMRISAGQRLTIGKTLSNAGCRSYLAVYGGFLNVAEWFGSKATVPLTQVGGYQGRPIATGDLLRIVDSLPPEPDTSHSWAIPQNILPKHEEHWTLHVIHGPYCEEYLAPEDIDMFYNTHWEVSHNAARGGIRLIGPRPKWARTSGGEGGSHPSNVIEYGYPIGGVNFTGDEPVIFPVDCPDFGGFACPFTVVKADYWKVGQVRAGNTVKFVAVSLEDALWSRKANEAFVDNVVKWLASGSFETVQRLDAAPILEAPASVRPALIKLSEETPSRPRIAYRQGGDDYLMVDYGHGSFDINYKCRVTALKQKLEAGTGLVRFSPTGEGIYNTVCVGNSMMIYYNGLAIPQSKLVDYLVTLEDELGDLSSITMPNRTFKLPLTFAHPRLDESIERYMANQRPYASYLPDNFKFVAENNGITPEEFRKLWLTAEFVCIGVGFFMALPLGLPADPRHRLNSPKMNPSRTFTPEGTVSWGGSCLAIYPVDSPGGYMLNGLTLPSVDKLGYKKGFSQERPWLYEDMDVITFYEVGQEEYDREMALFRSGRYNFKVESTTFDMKRHNELLKEARDETAVMKKKQQEAQEMMVNLEKELLAKWDEEKKASGVSMESIQSLLDDPKFETIEAPVNANVWKVLVEEGHVLEKGQVVTILEAMKMEINVAVDDRLAGSKIEKVLIQPNDIVQSGKPLVLVRTGG</sequence>
<dbReference type="InterPro" id="IPR011054">
    <property type="entry name" value="Rudment_hybrid_motif"/>
</dbReference>
<keyword evidence="6" id="KW-0092">Biotin</keyword>
<dbReference type="InterPro" id="IPR000089">
    <property type="entry name" value="Biotin_lipoyl"/>
</dbReference>
<dbReference type="InterPro" id="IPR029000">
    <property type="entry name" value="Cyclophilin-like_dom_sf"/>
</dbReference>
<keyword evidence="5 7" id="KW-0067">ATP-binding</keyword>
<dbReference type="Gene3D" id="3.30.1360.40">
    <property type="match status" value="1"/>
</dbReference>
<dbReference type="Pfam" id="PF02626">
    <property type="entry name" value="CT_A_B"/>
    <property type="match status" value="1"/>
</dbReference>
<dbReference type="SUPFAM" id="SSF51246">
    <property type="entry name" value="Rudiment single hybrid motif"/>
    <property type="match status" value="1"/>
</dbReference>
<dbReference type="SUPFAM" id="SSF52440">
    <property type="entry name" value="PreATP-grasp domain"/>
    <property type="match status" value="1"/>
</dbReference>
<dbReference type="Pfam" id="PF02682">
    <property type="entry name" value="CT_C_D"/>
    <property type="match status" value="1"/>
</dbReference>
<dbReference type="SUPFAM" id="SSF50891">
    <property type="entry name" value="Cyclophilin-like"/>
    <property type="match status" value="2"/>
</dbReference>
<dbReference type="InterPro" id="IPR001882">
    <property type="entry name" value="Biotin_BS"/>
</dbReference>
<dbReference type="InterPro" id="IPR011761">
    <property type="entry name" value="ATP-grasp"/>
</dbReference>
<dbReference type="Pfam" id="PF02786">
    <property type="entry name" value="CPSase_L_D2"/>
    <property type="match status" value="1"/>
</dbReference>
<organism evidence="12 13">
    <name type="scientific">Diaporthe australafricana</name>
    <dbReference type="NCBI Taxonomy" id="127596"/>
    <lineage>
        <taxon>Eukaryota</taxon>
        <taxon>Fungi</taxon>
        <taxon>Dikarya</taxon>
        <taxon>Ascomycota</taxon>
        <taxon>Pezizomycotina</taxon>
        <taxon>Sordariomycetes</taxon>
        <taxon>Sordariomycetidae</taxon>
        <taxon>Diaporthales</taxon>
        <taxon>Diaporthaceae</taxon>
        <taxon>Diaporthe</taxon>
    </lineage>
</organism>
<evidence type="ECO:0000256" key="1">
    <source>
        <dbReference type="ARBA" id="ARBA00001953"/>
    </source>
</evidence>
<dbReference type="Pfam" id="PF00364">
    <property type="entry name" value="Biotin_lipoyl"/>
    <property type="match status" value="1"/>
</dbReference>